<dbReference type="KEGG" id="tem:JW646_06895"/>
<organism evidence="2 3">
    <name type="scientific">Terrisporobacter hibernicus</name>
    <dbReference type="NCBI Taxonomy" id="2813371"/>
    <lineage>
        <taxon>Bacteria</taxon>
        <taxon>Bacillati</taxon>
        <taxon>Bacillota</taxon>
        <taxon>Clostridia</taxon>
        <taxon>Peptostreptococcales</taxon>
        <taxon>Peptostreptococcaceae</taxon>
        <taxon>Terrisporobacter</taxon>
    </lineage>
</organism>
<dbReference type="SUPFAM" id="SSF52206">
    <property type="entry name" value="Hypothetical protein MTH538"/>
    <property type="match status" value="1"/>
</dbReference>
<gene>
    <name evidence="2" type="ORF">JW646_06895</name>
</gene>
<dbReference type="InterPro" id="IPR036490">
    <property type="entry name" value="ThsB_TIR-like_sf"/>
</dbReference>
<dbReference type="Proteomes" id="UP001198983">
    <property type="component" value="Chromosome"/>
</dbReference>
<proteinExistence type="predicted"/>
<dbReference type="Gene3D" id="3.40.50.9200">
    <property type="entry name" value="Hypothetical protein MTH538"/>
    <property type="match status" value="1"/>
</dbReference>
<sequence>MGKVYNVFVSHSWSHVADLVKLRELLKKRGYFNIEFKEVPPMDPINSENASYIKSILRKKINESDVIIGMAGIYASYSDWMDWEMSVADDYGIKIIGVVPRGNTNISQTVRNHAIDIVRWNTESIVDAIRRYSK</sequence>
<dbReference type="Pfam" id="PF08937">
    <property type="entry name" value="ThsB_TIR"/>
    <property type="match status" value="1"/>
</dbReference>
<keyword evidence="3" id="KW-1185">Reference proteome</keyword>
<evidence type="ECO:0000313" key="3">
    <source>
        <dbReference type="Proteomes" id="UP001198983"/>
    </source>
</evidence>
<protein>
    <submittedName>
        <fullName evidence="2">TIR domain-containing protein</fullName>
    </submittedName>
</protein>
<dbReference type="EMBL" id="CP081135">
    <property type="protein sequence ID" value="UEL49166.1"/>
    <property type="molecule type" value="Genomic_DNA"/>
</dbReference>
<dbReference type="RefSeq" id="WP_228417020.1">
    <property type="nucleotide sequence ID" value="NZ_CP081135.1"/>
</dbReference>
<evidence type="ECO:0000259" key="1">
    <source>
        <dbReference type="Pfam" id="PF08937"/>
    </source>
</evidence>
<name>A0AAX2ZJZ3_9FIRM</name>
<evidence type="ECO:0000313" key="2">
    <source>
        <dbReference type="EMBL" id="UEL49166.1"/>
    </source>
</evidence>
<accession>A0AAX2ZJZ3</accession>
<dbReference type="InterPro" id="IPR015032">
    <property type="entry name" value="ThsB__TIR-like_domain"/>
</dbReference>
<dbReference type="AlphaFoldDB" id="A0AAX2ZJZ3"/>
<reference evidence="2 3" key="1">
    <citation type="journal article" date="2023" name="Int. J. Syst. Evol. Microbiol.">
        <title>Terrisporobacter hibernicus sp. nov., isolated from bovine faeces in Northern Ireland.</title>
        <authorList>
            <person name="Mitchell M."/>
            <person name="Nguyen S.V."/>
            <person name="Connor M."/>
            <person name="Fairley D.J."/>
            <person name="Donoghue O."/>
            <person name="Marshall H."/>
            <person name="Koolman L."/>
            <person name="McMullan G."/>
            <person name="Schaffer K.E."/>
            <person name="McGrath J.W."/>
            <person name="Fanning S."/>
        </authorList>
    </citation>
    <scope>NUCLEOTIDE SEQUENCE [LARGE SCALE GENOMIC DNA]</scope>
    <source>
        <strain evidence="2 3">MCA3</strain>
    </source>
</reference>
<feature type="domain" description="Thoeris protein ThsB TIR-like" evidence="1">
    <location>
        <begin position="8"/>
        <end position="104"/>
    </location>
</feature>